<name>A0ABT2D9D7_9BURK</name>
<proteinExistence type="predicted"/>
<comment type="caution">
    <text evidence="1">The sequence shown here is derived from an EMBL/GenBank/DDBJ whole genome shotgun (WGS) entry which is preliminary data.</text>
</comment>
<organism evidence="1 2">
    <name type="scientific">Massilia agilis</name>
    <dbReference type="NCBI Taxonomy" id="1811226"/>
    <lineage>
        <taxon>Bacteria</taxon>
        <taxon>Pseudomonadati</taxon>
        <taxon>Pseudomonadota</taxon>
        <taxon>Betaproteobacteria</taxon>
        <taxon>Burkholderiales</taxon>
        <taxon>Oxalobacteraceae</taxon>
        <taxon>Telluria group</taxon>
        <taxon>Massilia</taxon>
    </lineage>
</organism>
<reference evidence="1 2" key="1">
    <citation type="submission" date="2022-08" db="EMBL/GenBank/DDBJ databases">
        <title>Reclassification of Massilia species as members of the genera Telluria, Duganella, Pseudoduganella, Mokoshia gen. nov. and Zemynaea gen. nov. using orthogonal and non-orthogonal genome-based approaches.</title>
        <authorList>
            <person name="Bowman J.P."/>
        </authorList>
    </citation>
    <scope>NUCLEOTIDE SEQUENCE [LARGE SCALE GENOMIC DNA]</scope>
    <source>
        <strain evidence="1 2">JCM 31605</strain>
    </source>
</reference>
<gene>
    <name evidence="1" type="ORF">NX774_08155</name>
</gene>
<sequence>MLTLFPGEPVLKKVRREAIERDVGIVKQLADELVSNISAEAAAMSSFWNRQSTIDERRKRVHVQVDSGKSRLTNAAILSNDALVRTGRLLARDAGLHRLYLEIDRGRICGVRHAMTDGAAVPAAA</sequence>
<dbReference type="RefSeq" id="WP_258821681.1">
    <property type="nucleotide sequence ID" value="NZ_JANUHB010000002.1"/>
</dbReference>
<dbReference type="Proteomes" id="UP001206126">
    <property type="component" value="Unassembled WGS sequence"/>
</dbReference>
<accession>A0ABT2D9D7</accession>
<keyword evidence="2" id="KW-1185">Reference proteome</keyword>
<evidence type="ECO:0000313" key="2">
    <source>
        <dbReference type="Proteomes" id="UP001206126"/>
    </source>
</evidence>
<dbReference type="EMBL" id="JANUHB010000002">
    <property type="protein sequence ID" value="MCS0807894.1"/>
    <property type="molecule type" value="Genomic_DNA"/>
</dbReference>
<protein>
    <submittedName>
        <fullName evidence="1">Uncharacterized protein</fullName>
    </submittedName>
</protein>
<evidence type="ECO:0000313" key="1">
    <source>
        <dbReference type="EMBL" id="MCS0807894.1"/>
    </source>
</evidence>